<accession>A0ABP7U108</accession>
<comment type="caution">
    <text evidence="7">The sequence shown here is derived from an EMBL/GenBank/DDBJ whole genome shotgun (WGS) entry which is preliminary data.</text>
</comment>
<name>A0ABP7U108_9BURK</name>
<keyword evidence="2 5" id="KW-0812">Transmembrane</keyword>
<dbReference type="EMBL" id="BAAAZE010000016">
    <property type="protein sequence ID" value="GAA4034250.1"/>
    <property type="molecule type" value="Genomic_DNA"/>
</dbReference>
<evidence type="ECO:0000256" key="5">
    <source>
        <dbReference type="SAM" id="Phobius"/>
    </source>
</evidence>
<dbReference type="InterPro" id="IPR007452">
    <property type="entry name" value="TamB_C"/>
</dbReference>
<dbReference type="Proteomes" id="UP001501353">
    <property type="component" value="Unassembled WGS sequence"/>
</dbReference>
<dbReference type="PANTHER" id="PTHR36985">
    <property type="entry name" value="TRANSLOCATION AND ASSEMBLY MODULE SUBUNIT TAMB"/>
    <property type="match status" value="1"/>
</dbReference>
<feature type="domain" description="Translocation and assembly module TamB C-terminal" evidence="6">
    <location>
        <begin position="987"/>
        <end position="1320"/>
    </location>
</feature>
<keyword evidence="8" id="KW-1185">Reference proteome</keyword>
<keyword evidence="4 5" id="KW-0472">Membrane</keyword>
<evidence type="ECO:0000256" key="2">
    <source>
        <dbReference type="ARBA" id="ARBA00022692"/>
    </source>
</evidence>
<proteinExistence type="predicted"/>
<evidence type="ECO:0000256" key="3">
    <source>
        <dbReference type="ARBA" id="ARBA00022989"/>
    </source>
</evidence>
<evidence type="ECO:0000256" key="1">
    <source>
        <dbReference type="ARBA" id="ARBA00004167"/>
    </source>
</evidence>
<organism evidence="7 8">
    <name type="scientific">Actimicrobium antarcticum</name>
    <dbReference type="NCBI Taxonomy" id="1051899"/>
    <lineage>
        <taxon>Bacteria</taxon>
        <taxon>Pseudomonadati</taxon>
        <taxon>Pseudomonadota</taxon>
        <taxon>Betaproteobacteria</taxon>
        <taxon>Burkholderiales</taxon>
        <taxon>Oxalobacteraceae</taxon>
        <taxon>Actimicrobium</taxon>
    </lineage>
</organism>
<evidence type="ECO:0000313" key="8">
    <source>
        <dbReference type="Proteomes" id="UP001501353"/>
    </source>
</evidence>
<evidence type="ECO:0000259" key="6">
    <source>
        <dbReference type="Pfam" id="PF04357"/>
    </source>
</evidence>
<evidence type="ECO:0000313" key="7">
    <source>
        <dbReference type="EMBL" id="GAA4034250.1"/>
    </source>
</evidence>
<dbReference type="RefSeq" id="WP_344765675.1">
    <property type="nucleotide sequence ID" value="NZ_BAAAZE010000016.1"/>
</dbReference>
<evidence type="ECO:0000256" key="4">
    <source>
        <dbReference type="ARBA" id="ARBA00023136"/>
    </source>
</evidence>
<dbReference type="PANTHER" id="PTHR36985:SF1">
    <property type="entry name" value="TRANSLOCATION AND ASSEMBLY MODULE SUBUNIT TAMB"/>
    <property type="match status" value="1"/>
</dbReference>
<sequence>MASDPAPVPVHLKRWQLVLMLVAGLLSLLVVLVGALVGTEIGARLLLTQLLQVPGLQIEGVQGRLLGPLRIARVRHDGLGQTVTLNDLRLDWQPRALLNGRLHVNRLRLASIDITSKIDRPDEPVMLPARIALPFDLQMDQVQVDGGELRKGPVSLVRLGGFGFKLDFDGARYLLQLDRLDARVGTGASENTSALSGNFSGQATLSAISPYALQARISSGAQATLDQHVIGASGRVDLSGSLAELVAALDLTINQARVTGETVLRPFSDKPLGRTTLLAKALDLSALQSTLPTTSLDIALLAADVGSGQLTVRNVQAGTLDAARLPLRDLLIDFTQQDGRITFGKIDLALGSDQLPAGSLRGDGTFAQGALTLALVVDKLNGQRLDKRINPTSLSGNVGVLSAGGKQELTIDLSEPAGRNTLRLSAHATVADAALAIDRAQLQLADGRLSATGELALAGTQAFRVTGKASRMRLQDLGQFAQMPALELTGDFTLSGARAPQLSADLVFRLVDSVVAGRPLRGEGEARLRADVLKVPNLLLVAGDNRLTVQGELADAGSALAFTLEAPKLDQLGPLFGGALTASGTLRGKIRNPDLTAQWQATNLRLPGALQVASLQGKAALRINPEQAFSLDQAVIDATASGVNTATQKLAGLTAHVEFATRADAPLAIAIDATGIDATGLRADKVSITANGTTGQHALSASMIDPAQTLRVTARGGLKSLRPDARWQGSVDSLEGSGQYVVKLLAPAALSLSQEKVTLDNFRLKVQGTTLTVEQFLRDATGIVTRGRFTQLEVASLLALQQPAPPIASDLQLGGEWNLTIAEAISGSVRVRREMGDLTMRGNAPVALGLSQLDAVIDAVDGRLSARLKVEGKQLGHIDVSGSAVAGRGAERYTLPANSPLKATATIAIPSLNWAGPIITAAMVTEGSLQSDIAISGTIAQPRFGGRITGSDLRVFLSDQGIDLRKGVLDSTFEGERLVVRKLRFESGGGTLNATGPINLTAGLPEAQISLKADQFPVFNRSDRKLVLSGTSEIGWRDQRASVTGAFKVDSGSFDLGRADAPALSDDVVIVGSTRKSGQRVAAAIDVSIDLGQGVALRGRGLDALLTGDMRILASGNEALRGQGTLNIAQGTYSAYGRKLAIEQGVLRFNGPLNNPSLDIVAMRRSTVGANVDVEAGVAVRGTVLVPRVTLVSEPTVSDADKLSWLVLGRPLASAGSGDAGALQAAASSLLSQGAAAGVQSQLASAFGLENFSVGKSSDSLQQRIVTVGKQISARLYVSYEQGLESANSVLHFRYTLTPKLTLEAEAGARSAVSLFYNVLFD</sequence>
<feature type="transmembrane region" description="Helical" evidence="5">
    <location>
        <begin position="17"/>
        <end position="37"/>
    </location>
</feature>
<reference evidence="8" key="1">
    <citation type="journal article" date="2019" name="Int. J. Syst. Evol. Microbiol.">
        <title>The Global Catalogue of Microorganisms (GCM) 10K type strain sequencing project: providing services to taxonomists for standard genome sequencing and annotation.</title>
        <authorList>
            <consortium name="The Broad Institute Genomics Platform"/>
            <consortium name="The Broad Institute Genome Sequencing Center for Infectious Disease"/>
            <person name="Wu L."/>
            <person name="Ma J."/>
        </authorList>
    </citation>
    <scope>NUCLEOTIDE SEQUENCE [LARGE SCALE GENOMIC DNA]</scope>
    <source>
        <strain evidence="8">JCM 16673</strain>
    </source>
</reference>
<keyword evidence="3 5" id="KW-1133">Transmembrane helix</keyword>
<protein>
    <submittedName>
        <fullName evidence="7">Translocation/assembly module TamB domain-containing protein</fullName>
    </submittedName>
</protein>
<dbReference type="Pfam" id="PF04357">
    <property type="entry name" value="TamB"/>
    <property type="match status" value="1"/>
</dbReference>
<comment type="subcellular location">
    <subcellularLocation>
        <location evidence="1">Membrane</location>
        <topology evidence="1">Single-pass membrane protein</topology>
    </subcellularLocation>
</comment>
<gene>
    <name evidence="7" type="ORF">GCM10022212_36990</name>
</gene>